<dbReference type="PANTHER" id="PTHR30408">
    <property type="entry name" value="TYPE-1 RESTRICTION ENZYME ECOKI SPECIFICITY PROTEIN"/>
    <property type="match status" value="1"/>
</dbReference>
<feature type="domain" description="Type I restriction modification DNA specificity" evidence="5">
    <location>
        <begin position="3"/>
        <end position="180"/>
    </location>
</feature>
<evidence type="ECO:0000256" key="1">
    <source>
        <dbReference type="ARBA" id="ARBA00010923"/>
    </source>
</evidence>
<dbReference type="PANTHER" id="PTHR30408:SF12">
    <property type="entry name" value="TYPE I RESTRICTION ENZYME MJAVIII SPECIFICITY SUBUNIT"/>
    <property type="match status" value="1"/>
</dbReference>
<proteinExistence type="inferred from homology"/>
<dbReference type="EMBL" id="QGHD01000014">
    <property type="protein sequence ID" value="PWK98197.1"/>
    <property type="molecule type" value="Genomic_DNA"/>
</dbReference>
<dbReference type="Gene3D" id="1.10.287.1120">
    <property type="entry name" value="Bipartite methylase S protein"/>
    <property type="match status" value="1"/>
</dbReference>
<comment type="caution">
    <text evidence="6">The sequence shown here is derived from an EMBL/GenBank/DDBJ whole genome shotgun (WGS) entry which is preliminary data.</text>
</comment>
<feature type="coiled-coil region" evidence="4">
    <location>
        <begin position="162"/>
        <end position="189"/>
    </location>
</feature>
<name>A0ABX5LLJ3_9BACT</name>
<dbReference type="CDD" id="cd17500">
    <property type="entry name" value="RMtype1_S_MmaGORF2198P_TRD1-CR1_like"/>
    <property type="match status" value="1"/>
</dbReference>
<dbReference type="InterPro" id="IPR052021">
    <property type="entry name" value="Type-I_RS_S_subunit"/>
</dbReference>
<dbReference type="Gene3D" id="3.90.220.20">
    <property type="entry name" value="DNA methylase specificity domains"/>
    <property type="match status" value="2"/>
</dbReference>
<feature type="domain" description="Type I restriction modification DNA specificity" evidence="5">
    <location>
        <begin position="209"/>
        <end position="338"/>
    </location>
</feature>
<keyword evidence="7" id="KW-1185">Reference proteome</keyword>
<evidence type="ECO:0000256" key="3">
    <source>
        <dbReference type="ARBA" id="ARBA00023125"/>
    </source>
</evidence>
<evidence type="ECO:0000259" key="5">
    <source>
        <dbReference type="Pfam" id="PF01420"/>
    </source>
</evidence>
<dbReference type="InterPro" id="IPR000055">
    <property type="entry name" value="Restrct_endonuc_typeI_TRD"/>
</dbReference>
<keyword evidence="3" id="KW-0238">DNA-binding</keyword>
<dbReference type="Pfam" id="PF01420">
    <property type="entry name" value="Methylase_S"/>
    <property type="match status" value="2"/>
</dbReference>
<reference evidence="6 7" key="1">
    <citation type="submission" date="2018-05" db="EMBL/GenBank/DDBJ databases">
        <title>Animal gut microbial communities from fecal samples from Wisconsin, USA.</title>
        <authorList>
            <person name="Neumann A."/>
        </authorList>
    </citation>
    <scope>NUCLEOTIDE SEQUENCE [LARGE SCALE GENOMIC DNA]</scope>
    <source>
        <strain evidence="6 7">UWS4</strain>
    </source>
</reference>
<dbReference type="Proteomes" id="UP000245523">
    <property type="component" value="Unassembled WGS sequence"/>
</dbReference>
<sequence length="383" mass="42604">MAWEKVKLGDICAWVASGGTPLTSKADYYSPKEIPWLKTQEVNYCRIYETNNQISKKGLENSSAKLIPANAVIVAMYGQGDTAGRVAINKIPLCTNQACCNLVIDENKADYEFVYYNLCTLYDKLVSLKNGGAQPNLNAGLIKNLEISLPPLSTQKRIADILSAYDNLIENNQKQIKLLEEAAQRLYKQWFIDLRFPGHETTKIVDGLPEGWRKGSIGDIAEFKRGKVITKGDVVEGNVPVVAGGLEPAYYHNASFTESPVITVSGSGANAGFARMYFQKIWASDCSYVDSSATIFIYFVYSFLKENKKSLDSLQKGAAQPHVYAKDINALKLNCPPKDLLVKFEKSVKPLFDKIGKCQNVIEKSKDARDRLLPKLMSKKMEV</sequence>
<dbReference type="SUPFAM" id="SSF116734">
    <property type="entry name" value="DNA methylase specificity domain"/>
    <property type="match status" value="2"/>
</dbReference>
<gene>
    <name evidence="6" type="ORF">B0H50_1144</name>
</gene>
<dbReference type="RefSeq" id="WP_109587513.1">
    <property type="nucleotide sequence ID" value="NZ_QGHD01000014.1"/>
</dbReference>
<organism evidence="6 7">
    <name type="scientific">Hallerella porci</name>
    <dbReference type="NCBI Taxonomy" id="1945871"/>
    <lineage>
        <taxon>Bacteria</taxon>
        <taxon>Pseudomonadati</taxon>
        <taxon>Fibrobacterota</taxon>
        <taxon>Fibrobacteria</taxon>
        <taxon>Fibrobacterales</taxon>
        <taxon>Fibrobacteraceae</taxon>
        <taxon>Hallerella</taxon>
    </lineage>
</organism>
<evidence type="ECO:0000256" key="2">
    <source>
        <dbReference type="ARBA" id="ARBA00022747"/>
    </source>
</evidence>
<comment type="similarity">
    <text evidence="1">Belongs to the type-I restriction system S methylase family.</text>
</comment>
<dbReference type="InterPro" id="IPR044946">
    <property type="entry name" value="Restrct_endonuc_typeI_TRD_sf"/>
</dbReference>
<evidence type="ECO:0000313" key="7">
    <source>
        <dbReference type="Proteomes" id="UP000245523"/>
    </source>
</evidence>
<evidence type="ECO:0000313" key="6">
    <source>
        <dbReference type="EMBL" id="PWK98197.1"/>
    </source>
</evidence>
<keyword evidence="4" id="KW-0175">Coiled coil</keyword>
<dbReference type="CDD" id="cd17291">
    <property type="entry name" value="RMtype1_S_MgeORF438P-TRD-CR_like"/>
    <property type="match status" value="1"/>
</dbReference>
<protein>
    <submittedName>
        <fullName evidence="6">Type I restriction enzyme S subunit</fullName>
    </submittedName>
</protein>
<evidence type="ECO:0000256" key="4">
    <source>
        <dbReference type="SAM" id="Coils"/>
    </source>
</evidence>
<accession>A0ABX5LLJ3</accession>
<keyword evidence="2" id="KW-0680">Restriction system</keyword>